<dbReference type="Proteomes" id="UP000271010">
    <property type="component" value="Unassembled WGS sequence"/>
</dbReference>
<reference evidence="2 3" key="1">
    <citation type="submission" date="2018-11" db="EMBL/GenBank/DDBJ databases">
        <title>Rufibacter latericius sp. nov., isolated from water in Baiyang Lake.</title>
        <authorList>
            <person name="Yang Y."/>
        </authorList>
    </citation>
    <scope>NUCLEOTIDE SEQUENCE [LARGE SCALE GENOMIC DNA]</scope>
    <source>
        <strain evidence="2 3">MCC P1</strain>
    </source>
</reference>
<gene>
    <name evidence="2" type="ORF">EFA69_05965</name>
</gene>
<comment type="caution">
    <text evidence="2">The sequence shown here is derived from an EMBL/GenBank/DDBJ whole genome shotgun (WGS) entry which is preliminary data.</text>
</comment>
<dbReference type="EMBL" id="RJJE01000003">
    <property type="protein sequence ID" value="RNI32043.1"/>
    <property type="molecule type" value="Genomic_DNA"/>
</dbReference>
<dbReference type="AlphaFoldDB" id="A0A3M9N4A5"/>
<dbReference type="OrthoDB" id="894350at2"/>
<keyword evidence="3" id="KW-1185">Reference proteome</keyword>
<feature type="compositionally biased region" description="Polar residues" evidence="1">
    <location>
        <begin position="1"/>
        <end position="12"/>
    </location>
</feature>
<feature type="region of interest" description="Disordered" evidence="1">
    <location>
        <begin position="1"/>
        <end position="91"/>
    </location>
</feature>
<accession>A0A3M9N4A5</accession>
<organism evidence="2 3">
    <name type="scientific">Rufibacter immobilis</name>
    <dbReference type="NCBI Taxonomy" id="1348778"/>
    <lineage>
        <taxon>Bacteria</taxon>
        <taxon>Pseudomonadati</taxon>
        <taxon>Bacteroidota</taxon>
        <taxon>Cytophagia</taxon>
        <taxon>Cytophagales</taxon>
        <taxon>Hymenobacteraceae</taxon>
        <taxon>Rufibacter</taxon>
    </lineage>
</organism>
<proteinExistence type="predicted"/>
<evidence type="ECO:0000313" key="3">
    <source>
        <dbReference type="Proteomes" id="UP000271010"/>
    </source>
</evidence>
<dbReference type="RefSeq" id="WP_123132180.1">
    <property type="nucleotide sequence ID" value="NZ_RJJE01000003.1"/>
</dbReference>
<protein>
    <submittedName>
        <fullName evidence="2">Uncharacterized protein</fullName>
    </submittedName>
</protein>
<evidence type="ECO:0000313" key="2">
    <source>
        <dbReference type="EMBL" id="RNI32043.1"/>
    </source>
</evidence>
<feature type="compositionally biased region" description="Polar residues" evidence="1">
    <location>
        <begin position="20"/>
        <end position="44"/>
    </location>
</feature>
<sequence>MPDKINNTSNADETNRSADSENNSANTMNQGKQSSNTRQSVSDNDSYRRTMTGYDSSKQDENFMGTEKTGADNTIDERDNNDGDANQENNY</sequence>
<name>A0A3M9N4A5_9BACT</name>
<evidence type="ECO:0000256" key="1">
    <source>
        <dbReference type="SAM" id="MobiDB-lite"/>
    </source>
</evidence>